<accession>K8F121</accession>
<dbReference type="RefSeq" id="XP_007510125.1">
    <property type="nucleotide sequence ID" value="XM_007510063.1"/>
</dbReference>
<dbReference type="KEGG" id="bpg:Bathy11g01160"/>
<protein>
    <submittedName>
        <fullName evidence="1">Uncharacterized protein</fullName>
    </submittedName>
</protein>
<gene>
    <name evidence="1" type="ordered locus">Bathy11g01160</name>
</gene>
<dbReference type="Proteomes" id="UP000198341">
    <property type="component" value="Chromosome 11"/>
</dbReference>
<keyword evidence="2" id="KW-1185">Reference proteome</keyword>
<reference evidence="1 2" key="1">
    <citation type="submission" date="2011-10" db="EMBL/GenBank/DDBJ databases">
        <authorList>
            <person name="Genoscope - CEA"/>
        </authorList>
    </citation>
    <scope>NUCLEOTIDE SEQUENCE [LARGE SCALE GENOMIC DNA]</scope>
    <source>
        <strain evidence="1 2">RCC 1105</strain>
    </source>
</reference>
<dbReference type="AlphaFoldDB" id="K8F121"/>
<organism evidence="1 2">
    <name type="scientific">Bathycoccus prasinos</name>
    <dbReference type="NCBI Taxonomy" id="41875"/>
    <lineage>
        <taxon>Eukaryota</taxon>
        <taxon>Viridiplantae</taxon>
        <taxon>Chlorophyta</taxon>
        <taxon>Mamiellophyceae</taxon>
        <taxon>Mamiellales</taxon>
        <taxon>Bathycoccaceae</taxon>
        <taxon>Bathycoccus</taxon>
    </lineage>
</organism>
<dbReference type="GeneID" id="19012796"/>
<proteinExistence type="predicted"/>
<evidence type="ECO:0000313" key="1">
    <source>
        <dbReference type="EMBL" id="CCO18470.1"/>
    </source>
</evidence>
<sequence>MSSSTSSLWATEAEFAKDAKEMERLKMMVKRTVDEAKKKKKKKLKKKKKGIDVDGKMATISTVKVMLKGERVFSRHAMKSFERIESRDGNIERAFGERRLRKLYGRVAKSDEKKKGTTMVEVHIDRVQGYSDADEESDVVVVGCVDASSTGLGVKFEDTPEFRNEMRLRVDANDVIEGVHHPFVFVQLDSLVSSFGSECRFECYDARNDFEPLDFEIVY</sequence>
<dbReference type="EMBL" id="FO082268">
    <property type="protein sequence ID" value="CCO18470.1"/>
    <property type="molecule type" value="Genomic_DNA"/>
</dbReference>
<evidence type="ECO:0000313" key="2">
    <source>
        <dbReference type="Proteomes" id="UP000198341"/>
    </source>
</evidence>
<name>K8F121_9CHLO</name>